<dbReference type="AlphaFoldDB" id="A0A0K6I4C7"/>
<sequence>MRVSGKLLSIFSAMAAVVVVTGVLTFIQSARLADEGLHVGERLAPLADAAMEIKLTATRAHLIFEEIMTGDEGEDINEVWGLLKEARFFAGAIVNGGTNDEGRFFPTESAEVRRVMQAVQEEVDTFEKVARERYMNAGKDIAGSKADEVFDQAFDMLIAEADKAEELIKQEMAEGIAGLRATASVVVLVQMISIVTTLFAAIGGWLFLRSRIAVRADELAATAGALSRGELSHRLPEWSSADELGDLRDALAGFRQSLIEQNELAETVRRREGEAQAEKAELMRRLAEDFRATTGSYFDALQNAALELSRDVSAMDATARQSSGMVSAAADAALQASANVETVAAASEELSASIGEITRQVTTTAKVVDDASRQAEATNQKVTSLAVAADKIGQVVTLIQEIAAQTNLLALNATIEAARAGEMGKGFAVVASEVKQLASQTAKATDEISSQISAIQASTDDAVLAIEKITEIMRTIDEHAESVSRAVEQQGQATAEIASNAQITSARTSEVTGNMEQMRSAVAQTNETAARLMISSHAVGSQTDALRRAVDDFVRRLAAA</sequence>
<evidence type="ECO:0000259" key="5">
    <source>
        <dbReference type="PROSITE" id="PS50111"/>
    </source>
</evidence>
<keyword evidence="4" id="KW-1133">Transmembrane helix</keyword>
<dbReference type="Pfam" id="PF00015">
    <property type="entry name" value="MCPsignal"/>
    <property type="match status" value="1"/>
</dbReference>
<dbReference type="SMART" id="SM00283">
    <property type="entry name" value="MA"/>
    <property type="match status" value="1"/>
</dbReference>
<dbReference type="GO" id="GO:0004888">
    <property type="term" value="F:transmembrane signaling receptor activity"/>
    <property type="evidence" value="ECO:0007669"/>
    <property type="project" value="InterPro"/>
</dbReference>
<dbReference type="PROSITE" id="PS50111">
    <property type="entry name" value="CHEMOTAXIS_TRANSDUC_2"/>
    <property type="match status" value="1"/>
</dbReference>
<reference evidence="8" key="1">
    <citation type="submission" date="2015-08" db="EMBL/GenBank/DDBJ databases">
        <authorList>
            <person name="Varghese N."/>
        </authorList>
    </citation>
    <scope>NUCLEOTIDE SEQUENCE [LARGE SCALE GENOMIC DNA]</scope>
    <source>
        <strain evidence="8">DSM 23407</strain>
    </source>
</reference>
<evidence type="ECO:0000256" key="3">
    <source>
        <dbReference type="PROSITE-ProRule" id="PRU00284"/>
    </source>
</evidence>
<feature type="transmembrane region" description="Helical" evidence="4">
    <location>
        <begin position="7"/>
        <end position="27"/>
    </location>
</feature>
<feature type="transmembrane region" description="Helical" evidence="4">
    <location>
        <begin position="185"/>
        <end position="208"/>
    </location>
</feature>
<accession>A0A0K6I4C7</accession>
<keyword evidence="8" id="KW-1185">Reference proteome</keyword>
<dbReference type="PANTHER" id="PTHR32089">
    <property type="entry name" value="METHYL-ACCEPTING CHEMOTAXIS PROTEIN MCPB"/>
    <property type="match status" value="1"/>
</dbReference>
<gene>
    <name evidence="7" type="ORF">Ga0061067_108136</name>
</gene>
<comment type="similarity">
    <text evidence="2">Belongs to the methyl-accepting chemotaxis (MCP) protein family.</text>
</comment>
<dbReference type="GO" id="GO:0006935">
    <property type="term" value="P:chemotaxis"/>
    <property type="evidence" value="ECO:0007669"/>
    <property type="project" value="InterPro"/>
</dbReference>
<dbReference type="SMART" id="SM00304">
    <property type="entry name" value="HAMP"/>
    <property type="match status" value="1"/>
</dbReference>
<evidence type="ECO:0000256" key="2">
    <source>
        <dbReference type="ARBA" id="ARBA00029447"/>
    </source>
</evidence>
<evidence type="ECO:0000313" key="8">
    <source>
        <dbReference type="Proteomes" id="UP000183900"/>
    </source>
</evidence>
<evidence type="ECO:0000259" key="6">
    <source>
        <dbReference type="PROSITE" id="PS50885"/>
    </source>
</evidence>
<protein>
    <submittedName>
        <fullName evidence="7">Methyl-accepting chemotaxis protein</fullName>
    </submittedName>
</protein>
<dbReference type="Gene3D" id="1.10.287.950">
    <property type="entry name" value="Methyl-accepting chemotaxis protein"/>
    <property type="match status" value="1"/>
</dbReference>
<dbReference type="PROSITE" id="PS50885">
    <property type="entry name" value="HAMP"/>
    <property type="match status" value="1"/>
</dbReference>
<dbReference type="EMBL" id="CYHE01000008">
    <property type="protein sequence ID" value="CUA97908.1"/>
    <property type="molecule type" value="Genomic_DNA"/>
</dbReference>
<dbReference type="PANTHER" id="PTHR32089:SF112">
    <property type="entry name" value="LYSOZYME-LIKE PROTEIN-RELATED"/>
    <property type="match status" value="1"/>
</dbReference>
<dbReference type="InterPro" id="IPR004090">
    <property type="entry name" value="Chemotax_Me-accpt_rcpt"/>
</dbReference>
<evidence type="ECO:0000256" key="4">
    <source>
        <dbReference type="SAM" id="Phobius"/>
    </source>
</evidence>
<dbReference type="GO" id="GO:0016020">
    <property type="term" value="C:membrane"/>
    <property type="evidence" value="ECO:0007669"/>
    <property type="project" value="InterPro"/>
</dbReference>
<feature type="domain" description="Methyl-accepting transducer" evidence="5">
    <location>
        <begin position="304"/>
        <end position="533"/>
    </location>
</feature>
<name>A0A0K6I4C7_9HYPH</name>
<organism evidence="7 8">
    <name type="scientific">Pannonibacter indicus</name>
    <dbReference type="NCBI Taxonomy" id="466044"/>
    <lineage>
        <taxon>Bacteria</taxon>
        <taxon>Pseudomonadati</taxon>
        <taxon>Pseudomonadota</taxon>
        <taxon>Alphaproteobacteria</taxon>
        <taxon>Hyphomicrobiales</taxon>
        <taxon>Stappiaceae</taxon>
        <taxon>Pannonibacter</taxon>
    </lineage>
</organism>
<dbReference type="Pfam" id="PF00672">
    <property type="entry name" value="HAMP"/>
    <property type="match status" value="1"/>
</dbReference>
<keyword evidence="1 3" id="KW-0807">Transducer</keyword>
<evidence type="ECO:0000256" key="1">
    <source>
        <dbReference type="ARBA" id="ARBA00023224"/>
    </source>
</evidence>
<feature type="domain" description="HAMP" evidence="6">
    <location>
        <begin position="210"/>
        <end position="263"/>
    </location>
</feature>
<dbReference type="OrthoDB" id="354287at2"/>
<dbReference type="InterPro" id="IPR004089">
    <property type="entry name" value="MCPsignal_dom"/>
</dbReference>
<dbReference type="InterPro" id="IPR003660">
    <property type="entry name" value="HAMP_dom"/>
</dbReference>
<dbReference type="SUPFAM" id="SSF58104">
    <property type="entry name" value="Methyl-accepting chemotaxis protein (MCP) signaling domain"/>
    <property type="match status" value="1"/>
</dbReference>
<keyword evidence="4" id="KW-0812">Transmembrane</keyword>
<evidence type="ECO:0000313" key="7">
    <source>
        <dbReference type="EMBL" id="CUA97908.1"/>
    </source>
</evidence>
<proteinExistence type="inferred from homology"/>
<dbReference type="GO" id="GO:0007165">
    <property type="term" value="P:signal transduction"/>
    <property type="evidence" value="ECO:0007669"/>
    <property type="project" value="UniProtKB-KW"/>
</dbReference>
<dbReference type="Proteomes" id="UP000183900">
    <property type="component" value="Unassembled WGS sequence"/>
</dbReference>
<dbReference type="PRINTS" id="PR00260">
    <property type="entry name" value="CHEMTRNSDUCR"/>
</dbReference>
<keyword evidence="4" id="KW-0472">Membrane</keyword>